<dbReference type="Pfam" id="PF04069">
    <property type="entry name" value="OpuAC"/>
    <property type="match status" value="1"/>
</dbReference>
<evidence type="ECO:0000256" key="6">
    <source>
        <dbReference type="ARBA" id="ARBA00035642"/>
    </source>
</evidence>
<evidence type="ECO:0000256" key="7">
    <source>
        <dbReference type="ARBA" id="ARBA00035652"/>
    </source>
</evidence>
<evidence type="ECO:0000313" key="10">
    <source>
        <dbReference type="EMBL" id="SVD34246.1"/>
    </source>
</evidence>
<evidence type="ECO:0000256" key="4">
    <source>
        <dbReference type="ARBA" id="ARBA00022989"/>
    </source>
</evidence>
<dbReference type="CDD" id="cd06261">
    <property type="entry name" value="TM_PBP2"/>
    <property type="match status" value="1"/>
</dbReference>
<keyword evidence="4 8" id="KW-1133">Transmembrane helix</keyword>
<keyword evidence="3 8" id="KW-0812">Transmembrane</keyword>
<dbReference type="SUPFAM" id="SSF161098">
    <property type="entry name" value="MetI-like"/>
    <property type="match status" value="1"/>
</dbReference>
<dbReference type="GO" id="GO:0031460">
    <property type="term" value="P:glycine betaine transport"/>
    <property type="evidence" value="ECO:0007669"/>
    <property type="project" value="TreeGrafter"/>
</dbReference>
<dbReference type="PANTHER" id="PTHR30177">
    <property type="entry name" value="GLYCINE BETAINE/L-PROLINE TRANSPORT SYSTEM PERMEASE PROTEIN PROW"/>
    <property type="match status" value="1"/>
</dbReference>
<dbReference type="Gene3D" id="1.10.3720.10">
    <property type="entry name" value="MetI-like"/>
    <property type="match status" value="1"/>
</dbReference>
<keyword evidence="5 8" id="KW-0472">Membrane</keyword>
<gene>
    <name evidence="10" type="ORF">METZ01_LOCUS387100</name>
</gene>
<dbReference type="PANTHER" id="PTHR30177:SF4">
    <property type="entry name" value="OSMOPROTECTANT IMPORT PERMEASE PROTEIN OSMW"/>
    <property type="match status" value="1"/>
</dbReference>
<dbReference type="InterPro" id="IPR007210">
    <property type="entry name" value="ABC_Gly_betaine_transp_sub-bd"/>
</dbReference>
<feature type="domain" description="ABC transmembrane type-1" evidence="9">
    <location>
        <begin position="121"/>
        <end position="293"/>
    </location>
</feature>
<dbReference type="Gene3D" id="3.40.190.10">
    <property type="entry name" value="Periplasmic binding protein-like II"/>
    <property type="match status" value="1"/>
</dbReference>
<protein>
    <recommendedName>
        <fullName evidence="9">ABC transmembrane type-1 domain-containing protein</fullName>
    </recommendedName>
</protein>
<evidence type="ECO:0000256" key="8">
    <source>
        <dbReference type="SAM" id="Phobius"/>
    </source>
</evidence>
<feature type="transmembrane region" description="Helical" evidence="8">
    <location>
        <begin position="125"/>
        <end position="150"/>
    </location>
</feature>
<proteinExistence type="inferred from homology"/>
<dbReference type="GO" id="GO:0022857">
    <property type="term" value="F:transmembrane transporter activity"/>
    <property type="evidence" value="ECO:0007669"/>
    <property type="project" value="InterPro"/>
</dbReference>
<feature type="non-terminal residue" evidence="10">
    <location>
        <position position="293"/>
    </location>
</feature>
<sequence length="293" mass="31144">HDLAYRGLVSEDIDVTDVYSTDAEIEYYGLRVLEDDKQYFPTYNAVLIYRIDWAEDHPRLEQVLKTLVGAIGERNMAVMNAEVKIAKRPETDVAADFLSEKFDKRTHRSSGGLASNIWANTLDHLILVGISLLAAIVIAIPLGIACAWYPGLGHLILMGVGIVQTIPSLAMFVFMIPLVGIGGPPAILALFLYSLLPIVRNTHAGLNNIPAEIIEAANAMGLAAGARLRMVELPMAARTILAGIKTSAVINVGTATLGALIGAGGYGQPILTGIRLDDIGLILSGAVPAAVLA</sequence>
<keyword evidence="2" id="KW-0813">Transport</keyword>
<name>A0A382UJ00_9ZZZZ</name>
<dbReference type="FunFam" id="1.10.3720.10:FF:000001">
    <property type="entry name" value="Glycine betaine ABC transporter, permease"/>
    <property type="match status" value="1"/>
</dbReference>
<evidence type="ECO:0000256" key="5">
    <source>
        <dbReference type="ARBA" id="ARBA00023136"/>
    </source>
</evidence>
<dbReference type="Pfam" id="PF00528">
    <property type="entry name" value="BPD_transp_1"/>
    <property type="match status" value="1"/>
</dbReference>
<comment type="similarity">
    <text evidence="6">In the C-terminal section; belongs to the OsmX family.</text>
</comment>
<dbReference type="EMBL" id="UINC01144622">
    <property type="protein sequence ID" value="SVD34246.1"/>
    <property type="molecule type" value="Genomic_DNA"/>
</dbReference>
<organism evidence="10">
    <name type="scientific">marine metagenome</name>
    <dbReference type="NCBI Taxonomy" id="408172"/>
    <lineage>
        <taxon>unclassified sequences</taxon>
        <taxon>metagenomes</taxon>
        <taxon>ecological metagenomes</taxon>
    </lineage>
</organism>
<reference evidence="10" key="1">
    <citation type="submission" date="2018-05" db="EMBL/GenBank/DDBJ databases">
        <authorList>
            <person name="Lanie J.A."/>
            <person name="Ng W.-L."/>
            <person name="Kazmierczak K.M."/>
            <person name="Andrzejewski T.M."/>
            <person name="Davidsen T.M."/>
            <person name="Wayne K.J."/>
            <person name="Tettelin H."/>
            <person name="Glass J.I."/>
            <person name="Rusch D."/>
            <person name="Podicherti R."/>
            <person name="Tsui H.-C.T."/>
            <person name="Winkler M.E."/>
        </authorList>
    </citation>
    <scope>NUCLEOTIDE SEQUENCE</scope>
</reference>
<comment type="subcellular location">
    <subcellularLocation>
        <location evidence="1">Membrane</location>
        <topology evidence="1">Multi-pass membrane protein</topology>
    </subcellularLocation>
</comment>
<dbReference type="GO" id="GO:0043190">
    <property type="term" value="C:ATP-binding cassette (ABC) transporter complex"/>
    <property type="evidence" value="ECO:0007669"/>
    <property type="project" value="InterPro"/>
</dbReference>
<dbReference type="PROSITE" id="PS50928">
    <property type="entry name" value="ABC_TM1"/>
    <property type="match status" value="1"/>
</dbReference>
<evidence type="ECO:0000259" key="9">
    <source>
        <dbReference type="PROSITE" id="PS50928"/>
    </source>
</evidence>
<feature type="transmembrane region" description="Helical" evidence="8">
    <location>
        <begin position="170"/>
        <end position="193"/>
    </location>
</feature>
<accession>A0A382UJ00</accession>
<evidence type="ECO:0000256" key="1">
    <source>
        <dbReference type="ARBA" id="ARBA00004141"/>
    </source>
</evidence>
<dbReference type="InterPro" id="IPR035906">
    <property type="entry name" value="MetI-like_sf"/>
</dbReference>
<dbReference type="AlphaFoldDB" id="A0A382UJ00"/>
<dbReference type="InterPro" id="IPR000515">
    <property type="entry name" value="MetI-like"/>
</dbReference>
<dbReference type="SUPFAM" id="SSF53850">
    <property type="entry name" value="Periplasmic binding protein-like II"/>
    <property type="match status" value="1"/>
</dbReference>
<evidence type="ECO:0000256" key="2">
    <source>
        <dbReference type="ARBA" id="ARBA00022448"/>
    </source>
</evidence>
<comment type="similarity">
    <text evidence="7">In the N-terminal section; belongs to the binding-protein-dependent transport system permease family.</text>
</comment>
<evidence type="ECO:0000256" key="3">
    <source>
        <dbReference type="ARBA" id="ARBA00022692"/>
    </source>
</evidence>
<feature type="non-terminal residue" evidence="10">
    <location>
        <position position="1"/>
    </location>
</feature>
<dbReference type="InterPro" id="IPR051204">
    <property type="entry name" value="ABC_transp_perm/SBD"/>
</dbReference>